<sequence length="92" mass="10490">QQTSTENPLAGKGKNVYPIGYLTTTGQIQKKRLTDQIKLKRDDFDDRVKWIDFAFYVPDNFRPVLIEFKQNSIAELPPPVGSDQAPPPIPFE</sequence>
<organism evidence="1">
    <name type="scientific">marine sediment metagenome</name>
    <dbReference type="NCBI Taxonomy" id="412755"/>
    <lineage>
        <taxon>unclassified sequences</taxon>
        <taxon>metagenomes</taxon>
        <taxon>ecological metagenomes</taxon>
    </lineage>
</organism>
<dbReference type="EMBL" id="BARV01022450">
    <property type="protein sequence ID" value="GAI20284.1"/>
    <property type="molecule type" value="Genomic_DNA"/>
</dbReference>
<evidence type="ECO:0000313" key="1">
    <source>
        <dbReference type="EMBL" id="GAI20284.1"/>
    </source>
</evidence>
<reference evidence="1" key="1">
    <citation type="journal article" date="2014" name="Front. Microbiol.">
        <title>High frequency of phylogenetically diverse reductive dehalogenase-homologous genes in deep subseafloor sedimentary metagenomes.</title>
        <authorList>
            <person name="Kawai M."/>
            <person name="Futagami T."/>
            <person name="Toyoda A."/>
            <person name="Takaki Y."/>
            <person name="Nishi S."/>
            <person name="Hori S."/>
            <person name="Arai W."/>
            <person name="Tsubouchi T."/>
            <person name="Morono Y."/>
            <person name="Uchiyama I."/>
            <person name="Ito T."/>
            <person name="Fujiyama A."/>
            <person name="Inagaki F."/>
            <person name="Takami H."/>
        </authorList>
    </citation>
    <scope>NUCLEOTIDE SEQUENCE</scope>
    <source>
        <strain evidence="1">Expedition CK06-06</strain>
    </source>
</reference>
<feature type="non-terminal residue" evidence="1">
    <location>
        <position position="1"/>
    </location>
</feature>
<proteinExistence type="predicted"/>
<name>X1NNN1_9ZZZZ</name>
<protein>
    <submittedName>
        <fullName evidence="1">Uncharacterized protein</fullName>
    </submittedName>
</protein>
<accession>X1NNN1</accession>
<gene>
    <name evidence="1" type="ORF">S06H3_37011</name>
</gene>
<comment type="caution">
    <text evidence="1">The sequence shown here is derived from an EMBL/GenBank/DDBJ whole genome shotgun (WGS) entry which is preliminary data.</text>
</comment>
<dbReference type="AlphaFoldDB" id="X1NNN1"/>